<reference evidence="2" key="1">
    <citation type="submission" date="2021-03" db="EMBL/GenBank/DDBJ databases">
        <authorList>
            <person name="Tran Van P."/>
        </authorList>
    </citation>
    <scope>NUCLEOTIDE SEQUENCE</scope>
</reference>
<comment type="caution">
    <text evidence="2">The sequence shown here is derived from an EMBL/GenBank/DDBJ whole genome shotgun (WGS) entry which is preliminary data.</text>
</comment>
<dbReference type="EMBL" id="CAJPIN010016860">
    <property type="protein sequence ID" value="CAG2061679.1"/>
    <property type="molecule type" value="Genomic_DNA"/>
</dbReference>
<evidence type="ECO:0000256" key="1">
    <source>
        <dbReference type="SAM" id="SignalP"/>
    </source>
</evidence>
<name>A0ABN7P6U6_TIMPD</name>
<proteinExistence type="predicted"/>
<accession>A0ABN7P6U6</accession>
<keyword evidence="3" id="KW-1185">Reference proteome</keyword>
<protein>
    <submittedName>
        <fullName evidence="2">Uncharacterized protein</fullName>
    </submittedName>
</protein>
<keyword evidence="1" id="KW-0732">Signal</keyword>
<feature type="chain" id="PRO_5046851043" evidence="1">
    <location>
        <begin position="21"/>
        <end position="79"/>
    </location>
</feature>
<organism evidence="2 3">
    <name type="scientific">Timema podura</name>
    <name type="common">Walking stick</name>
    <dbReference type="NCBI Taxonomy" id="61482"/>
    <lineage>
        <taxon>Eukaryota</taxon>
        <taxon>Metazoa</taxon>
        <taxon>Ecdysozoa</taxon>
        <taxon>Arthropoda</taxon>
        <taxon>Hexapoda</taxon>
        <taxon>Insecta</taxon>
        <taxon>Pterygota</taxon>
        <taxon>Neoptera</taxon>
        <taxon>Polyneoptera</taxon>
        <taxon>Phasmatodea</taxon>
        <taxon>Timematodea</taxon>
        <taxon>Timematoidea</taxon>
        <taxon>Timematidae</taxon>
        <taxon>Timema</taxon>
    </lineage>
</organism>
<evidence type="ECO:0000313" key="2">
    <source>
        <dbReference type="EMBL" id="CAG2061679.1"/>
    </source>
</evidence>
<feature type="signal peptide" evidence="1">
    <location>
        <begin position="1"/>
        <end position="20"/>
    </location>
</feature>
<gene>
    <name evidence="2" type="ORF">TPAB3V08_LOCUS8633</name>
</gene>
<sequence>MSRGFRQCVLISMLASLVKGYTLVDDNEDSVLHIGGIFPIGGKGGWQGGQHDLNYQLCKTVRSTDMNKDMHQDSVDRVI</sequence>
<dbReference type="Proteomes" id="UP001153148">
    <property type="component" value="Unassembled WGS sequence"/>
</dbReference>
<evidence type="ECO:0000313" key="3">
    <source>
        <dbReference type="Proteomes" id="UP001153148"/>
    </source>
</evidence>